<dbReference type="PANTHER" id="PTHR42759:SF1">
    <property type="entry name" value="MAGNESIUM-CHELATASE SUBUNIT CHLD"/>
    <property type="match status" value="1"/>
</dbReference>
<evidence type="ECO:0000313" key="2">
    <source>
        <dbReference type="EMBL" id="UJG39952.1"/>
    </source>
</evidence>
<dbReference type="PANTHER" id="PTHR42759">
    <property type="entry name" value="MOXR FAMILY PROTEIN"/>
    <property type="match status" value="1"/>
</dbReference>
<dbReference type="SMART" id="SM00382">
    <property type="entry name" value="AAA"/>
    <property type="match status" value="1"/>
</dbReference>
<dbReference type="CDD" id="cd00009">
    <property type="entry name" value="AAA"/>
    <property type="match status" value="1"/>
</dbReference>
<protein>
    <submittedName>
        <fullName evidence="2">MoxR family ATPase</fullName>
    </submittedName>
</protein>
<feature type="domain" description="AAA+ ATPase" evidence="1">
    <location>
        <begin position="42"/>
        <end position="189"/>
    </location>
</feature>
<dbReference type="Gene3D" id="3.40.50.300">
    <property type="entry name" value="P-loop containing nucleotide triphosphate hydrolases"/>
    <property type="match status" value="1"/>
</dbReference>
<name>A0A9Y1BJD7_9ARCH</name>
<dbReference type="Proteomes" id="UP001201020">
    <property type="component" value="Chromosome"/>
</dbReference>
<dbReference type="EMBL" id="CP084166">
    <property type="protein sequence ID" value="UJG39952.1"/>
    <property type="molecule type" value="Genomic_DNA"/>
</dbReference>
<dbReference type="PIRSF" id="PIRSF002849">
    <property type="entry name" value="AAA_ATPase_chaperone_MoxR_prd"/>
    <property type="match status" value="1"/>
</dbReference>
<dbReference type="GO" id="GO:0005524">
    <property type="term" value="F:ATP binding"/>
    <property type="evidence" value="ECO:0007669"/>
    <property type="project" value="InterPro"/>
</dbReference>
<dbReference type="InterPro" id="IPR050764">
    <property type="entry name" value="CbbQ/NirQ/NorQ/GpvN"/>
</dbReference>
<dbReference type="InterPro" id="IPR003593">
    <property type="entry name" value="AAA+_ATPase"/>
</dbReference>
<dbReference type="InterPro" id="IPR027417">
    <property type="entry name" value="P-loop_NTPase"/>
</dbReference>
<accession>A0A9Y1BJD7</accession>
<reference evidence="2" key="1">
    <citation type="journal article" date="2022" name="Nat. Microbiol.">
        <title>Unique mobile elements and scalable gene flow at the prokaryote-eukaryote boundary revealed by circularized Asgard archaea genomes.</title>
        <authorList>
            <person name="Wu F."/>
            <person name="Speth D.R."/>
            <person name="Philosof A."/>
            <person name="Cremiere A."/>
            <person name="Narayanan A."/>
            <person name="Barco R.A."/>
            <person name="Connon S.A."/>
            <person name="Amend J.P."/>
            <person name="Antoshechkin I.A."/>
            <person name="Orphan V.J."/>
        </authorList>
    </citation>
    <scope>NUCLEOTIDE SEQUENCE</scope>
    <source>
        <strain evidence="2">PM71</strain>
    </source>
</reference>
<proteinExistence type="predicted"/>
<dbReference type="AlphaFoldDB" id="A0A9Y1BJD7"/>
<gene>
    <name evidence="2" type="ORF">K9W45_08855</name>
</gene>
<dbReference type="Pfam" id="PF07728">
    <property type="entry name" value="AAA_5"/>
    <property type="match status" value="1"/>
</dbReference>
<dbReference type="InterPro" id="IPR011704">
    <property type="entry name" value="ATPase_dyneun-rel_AAA"/>
</dbReference>
<evidence type="ECO:0000259" key="1">
    <source>
        <dbReference type="SMART" id="SM00382"/>
    </source>
</evidence>
<dbReference type="GO" id="GO:0016887">
    <property type="term" value="F:ATP hydrolysis activity"/>
    <property type="evidence" value="ECO:0007669"/>
    <property type="project" value="InterPro"/>
</dbReference>
<dbReference type="SUPFAM" id="SSF52540">
    <property type="entry name" value="P-loop containing nucleoside triphosphate hydrolases"/>
    <property type="match status" value="1"/>
</dbReference>
<organism evidence="2">
    <name type="scientific">Candidatus Heimdallarchaeum aukensis</name>
    <dbReference type="NCBI Taxonomy" id="2876573"/>
    <lineage>
        <taxon>Archaea</taxon>
        <taxon>Promethearchaeati</taxon>
        <taxon>Candidatus Heimdallarchaeota</taxon>
        <taxon>Candidatus Heimdallarchaeia (ex Rinke et al. 2021) (nom. nud.)</taxon>
        <taxon>Candidatus Heimdallarchaeales</taxon>
        <taxon>Candidatus Heimdallarchaeaceae</taxon>
        <taxon>Candidatus Heimdallarchaeum</taxon>
    </lineage>
</organism>
<sequence length="295" mass="33223">MTAKSVAKQEKTIDEMISEIQDKYNIVGRERELRKCLAAKLAERHILLEGDVGVGKTTLAHAIASYFSQNIERVDGDERYSSSKLVGHFDPPMVIEKGYSWESFVTGALTKAMQDGAILFLNELNRMPEGTQNVLLAAMDEGTIILPKLGEVKAKDGFFIISAMNPAELVATTPLSEALRDRFVWVRLNYQSEEEEENIVRVKTGIKDDKIVKIAVRIVRKTRDWPDLRRGSSIRGAIDLASIIRFLDPNDIDSWIDSSIMALATKIELEDGVESQVEDVIKEIVNKVFEEEDFF</sequence>